<evidence type="ECO:0000256" key="2">
    <source>
        <dbReference type="ARBA" id="ARBA00022692"/>
    </source>
</evidence>
<comment type="similarity">
    <text evidence="6 7">Belongs to the FliO/MopB family.</text>
</comment>
<protein>
    <recommendedName>
        <fullName evidence="7">Flagellar protein</fullName>
    </recommendedName>
</protein>
<dbReference type="GO" id="GO:0044781">
    <property type="term" value="P:bacterial-type flagellum organization"/>
    <property type="evidence" value="ECO:0007669"/>
    <property type="project" value="UniProtKB-UniRule"/>
</dbReference>
<evidence type="ECO:0000256" key="9">
    <source>
        <dbReference type="SAM" id="SignalP"/>
    </source>
</evidence>
<evidence type="ECO:0000256" key="8">
    <source>
        <dbReference type="SAM" id="MobiDB-lite"/>
    </source>
</evidence>
<dbReference type="InterPro" id="IPR022781">
    <property type="entry name" value="Flagellar_biosynth_FliO"/>
</dbReference>
<evidence type="ECO:0000256" key="5">
    <source>
        <dbReference type="ARBA" id="ARBA00023143"/>
    </source>
</evidence>
<evidence type="ECO:0000256" key="4">
    <source>
        <dbReference type="ARBA" id="ARBA00023136"/>
    </source>
</evidence>
<keyword evidence="10" id="KW-0282">Flagellum</keyword>
<dbReference type="RefSeq" id="WP_017009372.1">
    <property type="nucleotide sequence ID" value="NZ_FOWR01000009.1"/>
</dbReference>
<dbReference type="GeneID" id="35871818"/>
<evidence type="ECO:0000256" key="1">
    <source>
        <dbReference type="ARBA" id="ARBA00022475"/>
    </source>
</evidence>
<dbReference type="STRING" id="1121869.SAMN03084138_01455"/>
<dbReference type="PANTHER" id="PTHR38766">
    <property type="entry name" value="FLAGELLAR PROTEIN FLIO"/>
    <property type="match status" value="1"/>
</dbReference>
<gene>
    <name evidence="10" type="ORF">SAMN03084138_01455</name>
</gene>
<keyword evidence="10" id="KW-0969">Cilium</keyword>
<keyword evidence="4 7" id="KW-0472">Membrane</keyword>
<dbReference type="InterPro" id="IPR052205">
    <property type="entry name" value="FliO/MopB"/>
</dbReference>
<keyword evidence="1 7" id="KW-1003">Cell membrane</keyword>
<evidence type="ECO:0000313" key="10">
    <source>
        <dbReference type="EMBL" id="SFP16382.1"/>
    </source>
</evidence>
<feature type="region of interest" description="Disordered" evidence="8">
    <location>
        <begin position="107"/>
        <end position="129"/>
    </location>
</feature>
<dbReference type="Proteomes" id="UP000182692">
    <property type="component" value="Unassembled WGS sequence"/>
</dbReference>
<accession>A0A1I5N442</accession>
<organism evidence="10 11">
    <name type="scientific">Enterovibrio norvegicus DSM 15893</name>
    <dbReference type="NCBI Taxonomy" id="1121869"/>
    <lineage>
        <taxon>Bacteria</taxon>
        <taxon>Pseudomonadati</taxon>
        <taxon>Pseudomonadota</taxon>
        <taxon>Gammaproteobacteria</taxon>
        <taxon>Vibrionales</taxon>
        <taxon>Vibrionaceae</taxon>
        <taxon>Enterovibrio</taxon>
    </lineage>
</organism>
<feature type="transmembrane region" description="Helical" evidence="7">
    <location>
        <begin position="29"/>
        <end position="48"/>
    </location>
</feature>
<feature type="compositionally biased region" description="Polar residues" evidence="8">
    <location>
        <begin position="114"/>
        <end position="129"/>
    </location>
</feature>
<proteinExistence type="inferred from homology"/>
<evidence type="ECO:0000313" key="11">
    <source>
        <dbReference type="Proteomes" id="UP000182692"/>
    </source>
</evidence>
<dbReference type="PANTHER" id="PTHR38766:SF1">
    <property type="entry name" value="FLAGELLAR PROTEIN FLIO"/>
    <property type="match status" value="1"/>
</dbReference>
<sequence>MAQKRLAVVSALFAPTAFAAPTSSESLATTLAALLAVIGLIFALAWLLKRMKVPAIMGAKPGLKVVSQLPLGQRERVMVLDVNGEQVLIGVTSQQITLLKSLDTPMGNAEDNTKATNASPKTSDANSAFSSQLNKILKNNDAS</sequence>
<evidence type="ECO:0000256" key="7">
    <source>
        <dbReference type="RuleBase" id="RU362064"/>
    </source>
</evidence>
<feature type="signal peptide" evidence="9">
    <location>
        <begin position="1"/>
        <end position="19"/>
    </location>
</feature>
<dbReference type="GO" id="GO:0009425">
    <property type="term" value="C:bacterial-type flagellum basal body"/>
    <property type="evidence" value="ECO:0007669"/>
    <property type="project" value="UniProtKB-SubCell"/>
</dbReference>
<comment type="subcellular location">
    <subcellularLocation>
        <location evidence="7">Cell membrane</location>
    </subcellularLocation>
    <subcellularLocation>
        <location evidence="7">Bacterial flagellum basal body</location>
    </subcellularLocation>
</comment>
<keyword evidence="3 7" id="KW-1133">Transmembrane helix</keyword>
<evidence type="ECO:0000256" key="3">
    <source>
        <dbReference type="ARBA" id="ARBA00022989"/>
    </source>
</evidence>
<feature type="chain" id="PRO_5010296968" description="Flagellar protein" evidence="9">
    <location>
        <begin position="20"/>
        <end position="143"/>
    </location>
</feature>
<reference evidence="10 11" key="1">
    <citation type="submission" date="2016-10" db="EMBL/GenBank/DDBJ databases">
        <authorList>
            <person name="de Groot N.N."/>
        </authorList>
    </citation>
    <scope>NUCLEOTIDE SEQUENCE [LARGE SCALE GENOMIC DNA]</scope>
    <source>
        <strain evidence="10 11">DSM 15893</strain>
    </source>
</reference>
<dbReference type="GO" id="GO:0005886">
    <property type="term" value="C:plasma membrane"/>
    <property type="evidence" value="ECO:0007669"/>
    <property type="project" value="UniProtKB-SubCell"/>
</dbReference>
<keyword evidence="9" id="KW-0732">Signal</keyword>
<name>A0A1I5N442_9GAMM</name>
<dbReference type="EMBL" id="FOWR01000009">
    <property type="protein sequence ID" value="SFP16382.1"/>
    <property type="molecule type" value="Genomic_DNA"/>
</dbReference>
<keyword evidence="2 7" id="KW-0812">Transmembrane</keyword>
<dbReference type="AlphaFoldDB" id="A0A1I5N442"/>
<dbReference type="OrthoDB" id="9342590at2"/>
<dbReference type="NCBIfam" id="TIGR03500">
    <property type="entry name" value="FliO_TIGR"/>
    <property type="match status" value="1"/>
</dbReference>
<keyword evidence="10" id="KW-0966">Cell projection</keyword>
<keyword evidence="5 7" id="KW-0975">Bacterial flagellum</keyword>
<evidence type="ECO:0000256" key="6">
    <source>
        <dbReference type="ARBA" id="ARBA00037937"/>
    </source>
</evidence>
<dbReference type="Pfam" id="PF04347">
    <property type="entry name" value="FliO"/>
    <property type="match status" value="1"/>
</dbReference>